<dbReference type="AlphaFoldDB" id="A0A0G3BV69"/>
<organism evidence="2 3">
    <name type="scientific">Caldimonas brevitalea</name>
    <dbReference type="NCBI Taxonomy" id="413882"/>
    <lineage>
        <taxon>Bacteria</taxon>
        <taxon>Pseudomonadati</taxon>
        <taxon>Pseudomonadota</taxon>
        <taxon>Betaproteobacteria</taxon>
        <taxon>Burkholderiales</taxon>
        <taxon>Sphaerotilaceae</taxon>
        <taxon>Caldimonas</taxon>
    </lineage>
</organism>
<evidence type="ECO:0008006" key="4">
    <source>
        <dbReference type="Google" id="ProtNLM"/>
    </source>
</evidence>
<dbReference type="SUPFAM" id="SSF49464">
    <property type="entry name" value="Carboxypeptidase regulatory domain-like"/>
    <property type="match status" value="1"/>
</dbReference>
<accession>A0A0G3BV69</accession>
<evidence type="ECO:0000313" key="2">
    <source>
        <dbReference type="EMBL" id="AKJ31928.1"/>
    </source>
</evidence>
<name>A0A0G3BV69_9BURK</name>
<feature type="signal peptide" evidence="1">
    <location>
        <begin position="1"/>
        <end position="19"/>
    </location>
</feature>
<keyword evidence="1" id="KW-0732">Signal</keyword>
<feature type="chain" id="PRO_5002551825" description="Carboxypeptidase regulatory-like domain-containing protein" evidence="1">
    <location>
        <begin position="20"/>
        <end position="419"/>
    </location>
</feature>
<keyword evidence="3" id="KW-1185">Reference proteome</keyword>
<dbReference type="PROSITE" id="PS51257">
    <property type="entry name" value="PROKAR_LIPOPROTEIN"/>
    <property type="match status" value="1"/>
</dbReference>
<evidence type="ECO:0000313" key="3">
    <source>
        <dbReference type="Proteomes" id="UP000035352"/>
    </source>
</evidence>
<dbReference type="EMBL" id="CP011371">
    <property type="protein sequence ID" value="AKJ31928.1"/>
    <property type="molecule type" value="Genomic_DNA"/>
</dbReference>
<sequence length="419" mass="43170">MNFTRRTAWAVALALPLLAACGGGGGDGDDNPAPETPASTATISGRLVAPDSQTPIANALVYVEDSAAAAQAAGAGREPAAAAAELACGAPPNAAWVATCTDANGNFSLKAAVPAAPTLVVVKGAFRQETEVALTASGTIELGAVVLKAAETGARLAVVTGSYDRIQDVLAKLGYGELEGGRLKLSTEKFALYDGDSTLPDTYKPMDALFEDGDKDGKADIYKYGVVFFNCGLEESVLGDATKLATLKAYVEAGGRLYASDLAYDFVEQSFPAFVNFEGSDEIASTAPENLDAAELGESGISVEASVDPALAAWLGNVTCGSPAGSCLTAGGKVHIEGFLSGWAVITGAHQEQQSQVRTWASGAVTFGGQSQPVVRPLTVTFPVGKGRVTYTSYHTEPDAGEAGMLPQERILQFIVFEL</sequence>
<dbReference type="KEGG" id="pbh:AAW51_5237"/>
<protein>
    <recommendedName>
        <fullName evidence="4">Carboxypeptidase regulatory-like domain-containing protein</fullName>
    </recommendedName>
</protein>
<evidence type="ECO:0000256" key="1">
    <source>
        <dbReference type="SAM" id="SignalP"/>
    </source>
</evidence>
<dbReference type="InterPro" id="IPR008969">
    <property type="entry name" value="CarboxyPept-like_regulatory"/>
</dbReference>
<gene>
    <name evidence="2" type="ORF">AAW51_5237</name>
</gene>
<reference evidence="2 3" key="1">
    <citation type="submission" date="2015-05" db="EMBL/GenBank/DDBJ databases">
        <authorList>
            <person name="Tang B."/>
            <person name="Yu Y."/>
        </authorList>
    </citation>
    <scope>NUCLEOTIDE SEQUENCE [LARGE SCALE GENOMIC DNA]</scope>
    <source>
        <strain evidence="2 3">DSM 7029</strain>
    </source>
</reference>
<dbReference type="Proteomes" id="UP000035352">
    <property type="component" value="Chromosome"/>
</dbReference>
<proteinExistence type="predicted"/>